<evidence type="ECO:0000313" key="1">
    <source>
        <dbReference type="EMBL" id="GAF04444.1"/>
    </source>
</evidence>
<dbReference type="Proteomes" id="UP000019402">
    <property type="component" value="Unassembled WGS sequence"/>
</dbReference>
<organism evidence="1 2">
    <name type="scientific">Saccharicrinis fermentans DSM 9555 = JCM 21142</name>
    <dbReference type="NCBI Taxonomy" id="869213"/>
    <lineage>
        <taxon>Bacteria</taxon>
        <taxon>Pseudomonadati</taxon>
        <taxon>Bacteroidota</taxon>
        <taxon>Bacteroidia</taxon>
        <taxon>Marinilabiliales</taxon>
        <taxon>Marinilabiliaceae</taxon>
        <taxon>Saccharicrinis</taxon>
    </lineage>
</organism>
<protein>
    <submittedName>
        <fullName evidence="1">Putative glycosyl transferase</fullName>
    </submittedName>
</protein>
<gene>
    <name evidence="1" type="ORF">JCM21142_83150</name>
</gene>
<keyword evidence="2" id="KW-1185">Reference proteome</keyword>
<dbReference type="InterPro" id="IPR029044">
    <property type="entry name" value="Nucleotide-diphossugar_trans"/>
</dbReference>
<reference evidence="1 2" key="1">
    <citation type="journal article" date="2014" name="Genome Announc.">
        <title>Draft Genome Sequence of Cytophaga fermentans JCM 21142T, a Facultative Anaerobe Isolated from Marine Mud.</title>
        <authorList>
            <person name="Starns D."/>
            <person name="Oshima K."/>
            <person name="Suda W."/>
            <person name="Iino T."/>
            <person name="Yuki M."/>
            <person name="Inoue J."/>
            <person name="Kitamura K."/>
            <person name="Iida T."/>
            <person name="Darby A."/>
            <person name="Hattori M."/>
            <person name="Ohkuma M."/>
        </authorList>
    </citation>
    <scope>NUCLEOTIDE SEQUENCE [LARGE SCALE GENOMIC DNA]</scope>
    <source>
        <strain evidence="1 2">JCM 21142</strain>
    </source>
</reference>
<dbReference type="AlphaFoldDB" id="W7YPS9"/>
<dbReference type="GO" id="GO:0016740">
    <property type="term" value="F:transferase activity"/>
    <property type="evidence" value="ECO:0007669"/>
    <property type="project" value="UniProtKB-KW"/>
</dbReference>
<accession>W7YPS9</accession>
<dbReference type="eggNOG" id="COG1216">
    <property type="taxonomic scope" value="Bacteria"/>
</dbReference>
<sequence length="138" mass="15792">MNKGMNMASGDYLWFINSGDEIFDVTTLEHTVASMPNADIYYGETVMIDPDGNTIGNRRLKTPHSLNWKSLKKGMLVSHQSFIVKRTLVTHYNLKYHFSADFEWCLLAMRKAQTICNTHLILSRFLDGGYTKQNILLA</sequence>
<evidence type="ECO:0000313" key="2">
    <source>
        <dbReference type="Proteomes" id="UP000019402"/>
    </source>
</evidence>
<dbReference type="SUPFAM" id="SSF53448">
    <property type="entry name" value="Nucleotide-diphospho-sugar transferases"/>
    <property type="match status" value="1"/>
</dbReference>
<proteinExistence type="predicted"/>
<name>W7YPS9_9BACT</name>
<dbReference type="STRING" id="869213.GCA_000517085_03821"/>
<comment type="caution">
    <text evidence="1">The sequence shown here is derived from an EMBL/GenBank/DDBJ whole genome shotgun (WGS) entry which is preliminary data.</text>
</comment>
<dbReference type="EMBL" id="BAMD01000045">
    <property type="protein sequence ID" value="GAF04444.1"/>
    <property type="molecule type" value="Genomic_DNA"/>
</dbReference>
<keyword evidence="1" id="KW-0808">Transferase</keyword>
<dbReference type="Gene3D" id="3.90.550.10">
    <property type="entry name" value="Spore Coat Polysaccharide Biosynthesis Protein SpsA, Chain A"/>
    <property type="match status" value="1"/>
</dbReference>
<dbReference type="RefSeq" id="WP_235208266.1">
    <property type="nucleotide sequence ID" value="NZ_BAMD01000045.1"/>
</dbReference>